<name>A0A810MU27_9ACTN</name>
<dbReference type="EMBL" id="AP023359">
    <property type="protein sequence ID" value="BCJ64094.1"/>
    <property type="molecule type" value="Genomic_DNA"/>
</dbReference>
<evidence type="ECO:0000313" key="2">
    <source>
        <dbReference type="Proteomes" id="UP000680866"/>
    </source>
</evidence>
<sequence>MARMDAAAGTADTKMLMHPAKAPAVVQSSNHVPVAVVDFHGRLGIERARQSSEARRWADAARR</sequence>
<reference evidence="1" key="1">
    <citation type="submission" date="2020-08" db="EMBL/GenBank/DDBJ databases">
        <title>Whole genome shotgun sequence of Polymorphospora rubra NBRC 101157.</title>
        <authorList>
            <person name="Komaki H."/>
            <person name="Tamura T."/>
        </authorList>
    </citation>
    <scope>NUCLEOTIDE SEQUENCE</scope>
    <source>
        <strain evidence="1">NBRC 101157</strain>
    </source>
</reference>
<keyword evidence="2" id="KW-1185">Reference proteome</keyword>
<protein>
    <submittedName>
        <fullName evidence="1">Uncharacterized protein</fullName>
    </submittedName>
</protein>
<dbReference type="KEGG" id="pry:Prubr_11150"/>
<dbReference type="Proteomes" id="UP000680866">
    <property type="component" value="Chromosome"/>
</dbReference>
<evidence type="ECO:0000313" key="1">
    <source>
        <dbReference type="EMBL" id="BCJ64094.1"/>
    </source>
</evidence>
<gene>
    <name evidence="1" type="ORF">Prubr_11150</name>
</gene>
<accession>A0A810MU27</accession>
<organism evidence="1 2">
    <name type="scientific">Polymorphospora rubra</name>
    <dbReference type="NCBI Taxonomy" id="338584"/>
    <lineage>
        <taxon>Bacteria</taxon>
        <taxon>Bacillati</taxon>
        <taxon>Actinomycetota</taxon>
        <taxon>Actinomycetes</taxon>
        <taxon>Micromonosporales</taxon>
        <taxon>Micromonosporaceae</taxon>
        <taxon>Polymorphospora</taxon>
    </lineage>
</organism>
<proteinExistence type="predicted"/>
<dbReference type="AlphaFoldDB" id="A0A810MU27"/>